<comment type="caution">
    <text evidence="2">The sequence shown here is derived from an EMBL/GenBank/DDBJ whole genome shotgun (WGS) entry which is preliminary data.</text>
</comment>
<feature type="compositionally biased region" description="Basic residues" evidence="1">
    <location>
        <begin position="541"/>
        <end position="552"/>
    </location>
</feature>
<feature type="compositionally biased region" description="Polar residues" evidence="1">
    <location>
        <begin position="229"/>
        <end position="247"/>
    </location>
</feature>
<evidence type="ECO:0000256" key="1">
    <source>
        <dbReference type="SAM" id="MobiDB-lite"/>
    </source>
</evidence>
<evidence type="ECO:0000313" key="3">
    <source>
        <dbReference type="Proteomes" id="UP001281761"/>
    </source>
</evidence>
<keyword evidence="3" id="KW-1185">Reference proteome</keyword>
<feature type="compositionally biased region" description="Basic and acidic residues" evidence="1">
    <location>
        <begin position="333"/>
        <end position="343"/>
    </location>
</feature>
<proteinExistence type="predicted"/>
<feature type="compositionally biased region" description="Polar residues" evidence="1">
    <location>
        <begin position="118"/>
        <end position="130"/>
    </location>
</feature>
<feature type="region of interest" description="Disordered" evidence="1">
    <location>
        <begin position="374"/>
        <end position="405"/>
    </location>
</feature>
<name>A0ABQ9XB11_9EUKA</name>
<reference evidence="2 3" key="1">
    <citation type="journal article" date="2022" name="bioRxiv">
        <title>Genomics of Preaxostyla Flagellates Illuminates Evolutionary Transitions and the Path Towards Mitochondrial Loss.</title>
        <authorList>
            <person name="Novak L.V.F."/>
            <person name="Treitli S.C."/>
            <person name="Pyrih J."/>
            <person name="Halakuc P."/>
            <person name="Pipaliya S.V."/>
            <person name="Vacek V."/>
            <person name="Brzon O."/>
            <person name="Soukal P."/>
            <person name="Eme L."/>
            <person name="Dacks J.B."/>
            <person name="Karnkowska A."/>
            <person name="Elias M."/>
            <person name="Hampl V."/>
        </authorList>
    </citation>
    <scope>NUCLEOTIDE SEQUENCE [LARGE SCALE GENOMIC DNA]</scope>
    <source>
        <strain evidence="2">NAU3</strain>
        <tissue evidence="2">Gut</tissue>
    </source>
</reference>
<organism evidence="2 3">
    <name type="scientific">Blattamonas nauphoetae</name>
    <dbReference type="NCBI Taxonomy" id="2049346"/>
    <lineage>
        <taxon>Eukaryota</taxon>
        <taxon>Metamonada</taxon>
        <taxon>Preaxostyla</taxon>
        <taxon>Oxymonadida</taxon>
        <taxon>Blattamonas</taxon>
    </lineage>
</organism>
<dbReference type="Proteomes" id="UP001281761">
    <property type="component" value="Unassembled WGS sequence"/>
</dbReference>
<feature type="region of interest" description="Disordered" evidence="1">
    <location>
        <begin position="166"/>
        <end position="362"/>
    </location>
</feature>
<feature type="compositionally biased region" description="Polar residues" evidence="1">
    <location>
        <begin position="1"/>
        <end position="35"/>
    </location>
</feature>
<protein>
    <submittedName>
        <fullName evidence="2">Uncharacterized protein</fullName>
    </submittedName>
</protein>
<dbReference type="EMBL" id="JARBJD010000176">
    <property type="protein sequence ID" value="KAK2948453.1"/>
    <property type="molecule type" value="Genomic_DNA"/>
</dbReference>
<feature type="compositionally biased region" description="Basic and acidic residues" evidence="1">
    <location>
        <begin position="166"/>
        <end position="199"/>
    </location>
</feature>
<evidence type="ECO:0000313" key="2">
    <source>
        <dbReference type="EMBL" id="KAK2948453.1"/>
    </source>
</evidence>
<feature type="compositionally biased region" description="Polar residues" evidence="1">
    <location>
        <begin position="91"/>
        <end position="110"/>
    </location>
</feature>
<feature type="region of interest" description="Disordered" evidence="1">
    <location>
        <begin position="512"/>
        <end position="554"/>
    </location>
</feature>
<feature type="region of interest" description="Disordered" evidence="1">
    <location>
        <begin position="1"/>
        <end position="130"/>
    </location>
</feature>
<feature type="compositionally biased region" description="Basic and acidic residues" evidence="1">
    <location>
        <begin position="274"/>
        <end position="321"/>
    </location>
</feature>
<accession>A0ABQ9XB11</accession>
<feature type="compositionally biased region" description="Polar residues" evidence="1">
    <location>
        <begin position="210"/>
        <end position="219"/>
    </location>
</feature>
<gene>
    <name evidence="2" type="ORF">BLNAU_16618</name>
</gene>
<sequence>MTTKPSGSSSLRSKYISPNRQESTDNPLHTAQPASNGYAKQFIAKNQKTPKKIQPKHVSQPLSTPESAKKPIRRAKVASTKIPQEPAPISPNKQDNTITSPGSPSEANFSESRKENQLSESNKSVQSHQNVEQVDILETIDHFDPNFVESIDRIIEKEKNLIKDLERKQEQREQRLRDLTADIFKDSPETRPEVRENRTEQALSMKPEISNDTTQQLPEDNTPVDDISPMNSSQGQNLQIASEQPEASSDKEEVTEARIVIPSPSNKRRKGRKERTPAISREEKARLKREEEDRIRKEVEEEMRLAEEKNLTVEKETKEELAPQTKSEILPVSEDKPCVKEDQTSQEQSPPTGQEFPTIDDYLTNLINFTQFSLSQPSVQPVSPHEEEREPENEPDAWQAQIDSASHPVLPVAAPVLHKQQTIPSDQPEPGEEVRIGETSEAFVKEMSDFTFNMLTTLEKEEEVKMGDEEDIFGDDDADLKPILTIVSALQETCSQFSSLLATLAEQLSSLRKPRPVALPPAADIRTPSPVAEPTPAQKQTKTKKMKKRKVKSTLESLKQAKTLNFSASVTALEDAPSPRGP</sequence>